<organism evidence="1 2">
    <name type="scientific">Geodermatophilus tzadiensis</name>
    <dbReference type="NCBI Taxonomy" id="1137988"/>
    <lineage>
        <taxon>Bacteria</taxon>
        <taxon>Bacillati</taxon>
        <taxon>Actinomycetota</taxon>
        <taxon>Actinomycetes</taxon>
        <taxon>Geodermatophilales</taxon>
        <taxon>Geodermatophilaceae</taxon>
        <taxon>Geodermatophilus</taxon>
    </lineage>
</organism>
<dbReference type="OrthoDB" id="3541350at2"/>
<evidence type="ECO:0008006" key="3">
    <source>
        <dbReference type="Google" id="ProtNLM"/>
    </source>
</evidence>
<accession>A0A2T0SUT0</accession>
<dbReference type="AlphaFoldDB" id="A0A2T0SUT0"/>
<gene>
    <name evidence="1" type="ORF">LY71_12434</name>
</gene>
<name>A0A2T0SUT0_9ACTN</name>
<dbReference type="Proteomes" id="UP000239210">
    <property type="component" value="Unassembled WGS sequence"/>
</dbReference>
<evidence type="ECO:0000313" key="1">
    <source>
        <dbReference type="EMBL" id="PRY37169.1"/>
    </source>
</evidence>
<evidence type="ECO:0000313" key="2">
    <source>
        <dbReference type="Proteomes" id="UP000239210"/>
    </source>
</evidence>
<dbReference type="EMBL" id="PVTG01000024">
    <property type="protein sequence ID" value="PRY37169.1"/>
    <property type="molecule type" value="Genomic_DNA"/>
</dbReference>
<comment type="caution">
    <text evidence="1">The sequence shown here is derived from an EMBL/GenBank/DDBJ whole genome shotgun (WGS) entry which is preliminary data.</text>
</comment>
<keyword evidence="2" id="KW-1185">Reference proteome</keyword>
<proteinExistence type="predicted"/>
<sequence>MNGMTRTELLALPTTVDLVTAARALSIGRTLAYQLARAGNFPVPVLRLGTRYRVVTSGLLAVLGVERGTDTATVNAPTLRPVPGL</sequence>
<protein>
    <recommendedName>
        <fullName evidence="3">Helix-turn-helix protein</fullName>
    </recommendedName>
</protein>
<reference evidence="1 2" key="1">
    <citation type="submission" date="2018-03" db="EMBL/GenBank/DDBJ databases">
        <title>Genomic Encyclopedia of Archaeal and Bacterial Type Strains, Phase II (KMG-II): from individual species to whole genera.</title>
        <authorList>
            <person name="Goeker M."/>
        </authorList>
    </citation>
    <scope>NUCLEOTIDE SEQUENCE [LARGE SCALE GENOMIC DNA]</scope>
    <source>
        <strain evidence="1 2">DSM 45416</strain>
    </source>
</reference>